<keyword evidence="1" id="KW-0147">Chitin-binding</keyword>
<dbReference type="PANTHER" id="PTHR34997">
    <property type="entry name" value="AM15"/>
    <property type="match status" value="1"/>
</dbReference>
<organism evidence="8 9">
    <name type="scientific">Achaetomium macrosporum</name>
    <dbReference type="NCBI Taxonomy" id="79813"/>
    <lineage>
        <taxon>Eukaryota</taxon>
        <taxon>Fungi</taxon>
        <taxon>Dikarya</taxon>
        <taxon>Ascomycota</taxon>
        <taxon>Pezizomycotina</taxon>
        <taxon>Sordariomycetes</taxon>
        <taxon>Sordariomycetidae</taxon>
        <taxon>Sordariales</taxon>
        <taxon>Chaetomiaceae</taxon>
        <taxon>Achaetomium</taxon>
    </lineage>
</organism>
<dbReference type="PROSITE" id="PS51782">
    <property type="entry name" value="LYSM"/>
    <property type="match status" value="4"/>
</dbReference>
<reference evidence="8" key="1">
    <citation type="journal article" date="2023" name="Mol. Phylogenet. Evol.">
        <title>Genome-scale phylogeny and comparative genomics of the fungal order Sordariales.</title>
        <authorList>
            <person name="Hensen N."/>
            <person name="Bonometti L."/>
            <person name="Westerberg I."/>
            <person name="Brannstrom I.O."/>
            <person name="Guillou S."/>
            <person name="Cros-Aarteil S."/>
            <person name="Calhoun S."/>
            <person name="Haridas S."/>
            <person name="Kuo A."/>
            <person name="Mondo S."/>
            <person name="Pangilinan J."/>
            <person name="Riley R."/>
            <person name="LaButti K."/>
            <person name="Andreopoulos B."/>
            <person name="Lipzen A."/>
            <person name="Chen C."/>
            <person name="Yan M."/>
            <person name="Daum C."/>
            <person name="Ng V."/>
            <person name="Clum A."/>
            <person name="Steindorff A."/>
            <person name="Ohm R.A."/>
            <person name="Martin F."/>
            <person name="Silar P."/>
            <person name="Natvig D.O."/>
            <person name="Lalanne C."/>
            <person name="Gautier V."/>
            <person name="Ament-Velasquez S.L."/>
            <person name="Kruys A."/>
            <person name="Hutchinson M.I."/>
            <person name="Powell A.J."/>
            <person name="Barry K."/>
            <person name="Miller A.N."/>
            <person name="Grigoriev I.V."/>
            <person name="Debuchy R."/>
            <person name="Gladieux P."/>
            <person name="Hiltunen Thoren M."/>
            <person name="Johannesson H."/>
        </authorList>
    </citation>
    <scope>NUCLEOTIDE SEQUENCE</scope>
    <source>
        <strain evidence="8">CBS 532.94</strain>
    </source>
</reference>
<evidence type="ECO:0000256" key="6">
    <source>
        <dbReference type="SAM" id="SignalP"/>
    </source>
</evidence>
<reference evidence="8" key="2">
    <citation type="submission" date="2023-05" db="EMBL/GenBank/DDBJ databases">
        <authorList>
            <consortium name="Lawrence Berkeley National Laboratory"/>
            <person name="Steindorff A."/>
            <person name="Hensen N."/>
            <person name="Bonometti L."/>
            <person name="Westerberg I."/>
            <person name="Brannstrom I.O."/>
            <person name="Guillou S."/>
            <person name="Cros-Aarteil S."/>
            <person name="Calhoun S."/>
            <person name="Haridas S."/>
            <person name="Kuo A."/>
            <person name="Mondo S."/>
            <person name="Pangilinan J."/>
            <person name="Riley R."/>
            <person name="Labutti K."/>
            <person name="Andreopoulos B."/>
            <person name="Lipzen A."/>
            <person name="Chen C."/>
            <person name="Yanf M."/>
            <person name="Daum C."/>
            <person name="Ng V."/>
            <person name="Clum A."/>
            <person name="Ohm R."/>
            <person name="Martin F."/>
            <person name="Silar P."/>
            <person name="Natvig D."/>
            <person name="Lalanne C."/>
            <person name="Gautier V."/>
            <person name="Ament-Velasquez S.L."/>
            <person name="Kruys A."/>
            <person name="Hutchinson M.I."/>
            <person name="Powell A.J."/>
            <person name="Barry K."/>
            <person name="Miller A.N."/>
            <person name="Grigoriev I.V."/>
            <person name="Debuchy R."/>
            <person name="Gladieux P."/>
            <person name="Thoren M.H."/>
            <person name="Johannesson H."/>
        </authorList>
    </citation>
    <scope>NUCLEOTIDE SEQUENCE</scope>
    <source>
        <strain evidence="8">CBS 532.94</strain>
    </source>
</reference>
<feature type="chain" id="PRO_5042855770" evidence="6">
    <location>
        <begin position="21"/>
        <end position="350"/>
    </location>
</feature>
<dbReference type="AlphaFoldDB" id="A0AAN7H5U3"/>
<evidence type="ECO:0000256" key="5">
    <source>
        <dbReference type="SAM" id="MobiDB-lite"/>
    </source>
</evidence>
<evidence type="ECO:0000313" key="8">
    <source>
        <dbReference type="EMBL" id="KAK4232833.1"/>
    </source>
</evidence>
<feature type="domain" description="LysM" evidence="7">
    <location>
        <begin position="228"/>
        <end position="275"/>
    </location>
</feature>
<dbReference type="InterPro" id="IPR018392">
    <property type="entry name" value="LysM"/>
</dbReference>
<evidence type="ECO:0000259" key="7">
    <source>
        <dbReference type="PROSITE" id="PS51782"/>
    </source>
</evidence>
<gene>
    <name evidence="8" type="ORF">C8A03DRAFT_48414</name>
</gene>
<protein>
    <submittedName>
        <fullName evidence="8">LysM domain-containing protein</fullName>
    </submittedName>
</protein>
<keyword evidence="9" id="KW-1185">Reference proteome</keyword>
<evidence type="ECO:0000256" key="1">
    <source>
        <dbReference type="ARBA" id="ARBA00022669"/>
    </source>
</evidence>
<dbReference type="SUPFAM" id="SSF54106">
    <property type="entry name" value="LysM domain"/>
    <property type="match status" value="3"/>
</dbReference>
<proteinExistence type="inferred from homology"/>
<keyword evidence="2 6" id="KW-0732">Signal</keyword>
<comment type="caution">
    <text evidence="8">The sequence shown here is derived from an EMBL/GenBank/DDBJ whole genome shotgun (WGS) entry which is preliminary data.</text>
</comment>
<dbReference type="CDD" id="cd00118">
    <property type="entry name" value="LysM"/>
    <property type="match status" value="3"/>
</dbReference>
<dbReference type="SMART" id="SM00257">
    <property type="entry name" value="LysM"/>
    <property type="match status" value="4"/>
</dbReference>
<dbReference type="InterPro" id="IPR052210">
    <property type="entry name" value="LysM1-like"/>
</dbReference>
<sequence length="350" mass="36858">MRWSHAGAAGALFLARGVRSWLVDPPTTADPNTIQDCTWWHVAESGDTCASVTSAYSIATQEFIAYNPSLATKCSLVVGNSYCLEQNFGLPPTPITTTTTTSSNGITTSRTTTFSTSTTSSSTTTAPGNGVTTPSPIQSGMVGNCNKFHWVEKEQTCETIAALYSISTAQFVQWNPAAKNDCSGLWASTYACVGVIGTPAATTTTTRTGNGVVTPTPTHPGMINNCNKFAFVNQGDTCDSIAFWNGTPGSQWIKLWNTGVGSDCRSLQAGTYVCVGLISGNGITTPTPPQPGMVDYCNKFVLVKPGDTCDSIAFWNGTPGTQYVIAWNPGVGPDCRKLQAGTYACVGVLQ</sequence>
<feature type="compositionally biased region" description="Polar residues" evidence="5">
    <location>
        <begin position="126"/>
        <end position="136"/>
    </location>
</feature>
<keyword evidence="3" id="KW-0843">Virulence</keyword>
<dbReference type="Pfam" id="PF01476">
    <property type="entry name" value="LysM"/>
    <property type="match status" value="2"/>
</dbReference>
<dbReference type="GO" id="GO:0008061">
    <property type="term" value="F:chitin binding"/>
    <property type="evidence" value="ECO:0007669"/>
    <property type="project" value="UniProtKB-KW"/>
</dbReference>
<evidence type="ECO:0000313" key="9">
    <source>
        <dbReference type="Proteomes" id="UP001303760"/>
    </source>
</evidence>
<dbReference type="Gene3D" id="3.10.350.10">
    <property type="entry name" value="LysM domain"/>
    <property type="match status" value="4"/>
</dbReference>
<dbReference type="PANTHER" id="PTHR34997:SF2">
    <property type="entry name" value="LYSM DOMAIN-CONTAINING PROTEIN-RELATED"/>
    <property type="match status" value="1"/>
</dbReference>
<evidence type="ECO:0000256" key="3">
    <source>
        <dbReference type="ARBA" id="ARBA00023026"/>
    </source>
</evidence>
<feature type="domain" description="LysM" evidence="7">
    <location>
        <begin position="147"/>
        <end position="193"/>
    </location>
</feature>
<evidence type="ECO:0000256" key="4">
    <source>
        <dbReference type="ARBA" id="ARBA00044955"/>
    </source>
</evidence>
<name>A0AAN7H5U3_9PEZI</name>
<accession>A0AAN7H5U3</accession>
<dbReference type="InterPro" id="IPR036779">
    <property type="entry name" value="LysM_dom_sf"/>
</dbReference>
<comment type="similarity">
    <text evidence="4">Belongs to the secreted LysM effector family.</text>
</comment>
<feature type="signal peptide" evidence="6">
    <location>
        <begin position="1"/>
        <end position="20"/>
    </location>
</feature>
<feature type="compositionally biased region" description="Low complexity" evidence="5">
    <location>
        <begin position="98"/>
        <end position="125"/>
    </location>
</feature>
<feature type="domain" description="LysM" evidence="7">
    <location>
        <begin position="299"/>
        <end position="346"/>
    </location>
</feature>
<dbReference type="EMBL" id="MU860838">
    <property type="protein sequence ID" value="KAK4232833.1"/>
    <property type="molecule type" value="Genomic_DNA"/>
</dbReference>
<feature type="region of interest" description="Disordered" evidence="5">
    <location>
        <begin position="98"/>
        <end position="136"/>
    </location>
</feature>
<evidence type="ECO:0000256" key="2">
    <source>
        <dbReference type="ARBA" id="ARBA00022729"/>
    </source>
</evidence>
<dbReference type="Proteomes" id="UP001303760">
    <property type="component" value="Unassembled WGS sequence"/>
</dbReference>
<feature type="domain" description="LysM" evidence="7">
    <location>
        <begin position="39"/>
        <end position="84"/>
    </location>
</feature>